<dbReference type="Pfam" id="PF00378">
    <property type="entry name" value="ECH_1"/>
    <property type="match status" value="1"/>
</dbReference>
<dbReference type="InterPro" id="IPR029045">
    <property type="entry name" value="ClpP/crotonase-like_dom_sf"/>
</dbReference>
<protein>
    <submittedName>
        <fullName evidence="2">Enoyl-CoA hydratase/carnithine racemase</fullName>
    </submittedName>
</protein>
<dbReference type="InterPro" id="IPR001753">
    <property type="entry name" value="Enoyl-CoA_hydra/iso"/>
</dbReference>
<proteinExistence type="inferred from homology"/>
<keyword evidence="3" id="KW-1185">Reference proteome</keyword>
<accession>A0A7W6N8F0</accession>
<name>A0A7W6N8F0_9HYPH</name>
<gene>
    <name evidence="2" type="ORF">GGR34_002836</name>
</gene>
<dbReference type="RefSeq" id="WP_051435296.1">
    <property type="nucleotide sequence ID" value="NZ_JACIDC010000009.1"/>
</dbReference>
<dbReference type="CDD" id="cd06558">
    <property type="entry name" value="crotonase-like"/>
    <property type="match status" value="1"/>
</dbReference>
<dbReference type="GO" id="GO:0003824">
    <property type="term" value="F:catalytic activity"/>
    <property type="evidence" value="ECO:0007669"/>
    <property type="project" value="UniProtKB-ARBA"/>
</dbReference>
<dbReference type="EMBL" id="JACIDC010000009">
    <property type="protein sequence ID" value="MBB4041173.1"/>
    <property type="molecule type" value="Genomic_DNA"/>
</dbReference>
<sequence length="260" mass="28511">MRTDFATLYLEKRDGAGWITFNRPKRLNALDFASKWDLQAALALCVNDDAIKVIAFRGEGRAFCAGIDLTDLSAGLIDERNFRLWEECLRMIETSDKIAIACMHGHALGSGVQLALSCDLRVATRGAKIGVPAGKEGLVPGLSVMRLARFVGLGRAKEIVMWGEFMDGEEAARIGLVNRVVDDETKDEDFEKVVARTVAVATDGVRLTKRAMNEIAYGDFAEAYDIYLQCQRLGLQSGDFAKAMAAWRDRAAAPRSENAA</sequence>
<reference evidence="2 3" key="1">
    <citation type="submission" date="2020-08" db="EMBL/GenBank/DDBJ databases">
        <title>Genomic Encyclopedia of Type Strains, Phase IV (KMG-IV): sequencing the most valuable type-strain genomes for metagenomic binning, comparative biology and taxonomic classification.</title>
        <authorList>
            <person name="Goeker M."/>
        </authorList>
    </citation>
    <scope>NUCLEOTIDE SEQUENCE [LARGE SCALE GENOMIC DNA]</scope>
    <source>
        <strain evidence="2 3">DSM 15743</strain>
    </source>
</reference>
<dbReference type="AlphaFoldDB" id="A0A7W6N8F0"/>
<comment type="similarity">
    <text evidence="1">Belongs to the enoyl-CoA hydratase/isomerase family.</text>
</comment>
<dbReference type="SUPFAM" id="SSF52096">
    <property type="entry name" value="ClpP/crotonase"/>
    <property type="match status" value="1"/>
</dbReference>
<dbReference type="Gene3D" id="3.90.226.10">
    <property type="entry name" value="2-enoyl-CoA Hydratase, Chain A, domain 1"/>
    <property type="match status" value="1"/>
</dbReference>
<dbReference type="Proteomes" id="UP000519439">
    <property type="component" value="Unassembled WGS sequence"/>
</dbReference>
<evidence type="ECO:0000313" key="2">
    <source>
        <dbReference type="EMBL" id="MBB4041173.1"/>
    </source>
</evidence>
<dbReference type="PANTHER" id="PTHR43802">
    <property type="entry name" value="ENOYL-COA HYDRATASE"/>
    <property type="match status" value="1"/>
</dbReference>
<comment type="caution">
    <text evidence="2">The sequence shown here is derived from an EMBL/GenBank/DDBJ whole genome shotgun (WGS) entry which is preliminary data.</text>
</comment>
<evidence type="ECO:0000313" key="3">
    <source>
        <dbReference type="Proteomes" id="UP000519439"/>
    </source>
</evidence>
<organism evidence="2 3">
    <name type="scientific">Microvirga flocculans</name>
    <dbReference type="NCBI Taxonomy" id="217168"/>
    <lineage>
        <taxon>Bacteria</taxon>
        <taxon>Pseudomonadati</taxon>
        <taxon>Pseudomonadota</taxon>
        <taxon>Alphaproteobacteria</taxon>
        <taxon>Hyphomicrobiales</taxon>
        <taxon>Methylobacteriaceae</taxon>
        <taxon>Microvirga</taxon>
    </lineage>
</organism>
<dbReference type="PANTHER" id="PTHR43802:SF1">
    <property type="entry name" value="IP11341P-RELATED"/>
    <property type="match status" value="1"/>
</dbReference>
<evidence type="ECO:0000256" key="1">
    <source>
        <dbReference type="ARBA" id="ARBA00005254"/>
    </source>
</evidence>